<reference evidence="1" key="1">
    <citation type="submission" date="2018-05" db="EMBL/GenBank/DDBJ databases">
        <authorList>
            <person name="Lanie J.A."/>
            <person name="Ng W.-L."/>
            <person name="Kazmierczak K.M."/>
            <person name="Andrzejewski T.M."/>
            <person name="Davidsen T.M."/>
            <person name="Wayne K.J."/>
            <person name="Tettelin H."/>
            <person name="Glass J.I."/>
            <person name="Rusch D."/>
            <person name="Podicherti R."/>
            <person name="Tsui H.-C.T."/>
            <person name="Winkler M.E."/>
        </authorList>
    </citation>
    <scope>NUCLEOTIDE SEQUENCE</scope>
</reference>
<name>A0A382RH84_9ZZZZ</name>
<dbReference type="EMBL" id="UINC01121085">
    <property type="protein sequence ID" value="SVC95981.1"/>
    <property type="molecule type" value="Genomic_DNA"/>
</dbReference>
<protein>
    <recommendedName>
        <fullName evidence="2">Nucleotide-diphospho-sugar transferase domain-containing protein</fullName>
    </recommendedName>
</protein>
<dbReference type="AlphaFoldDB" id="A0A382RH84"/>
<organism evidence="1">
    <name type="scientific">marine metagenome</name>
    <dbReference type="NCBI Taxonomy" id="408172"/>
    <lineage>
        <taxon>unclassified sequences</taxon>
        <taxon>metagenomes</taxon>
        <taxon>ecological metagenomes</taxon>
    </lineage>
</organism>
<proteinExistence type="predicted"/>
<gene>
    <name evidence="1" type="ORF">METZ01_LOCUS348835</name>
</gene>
<feature type="non-terminal residue" evidence="1">
    <location>
        <position position="1"/>
    </location>
</feature>
<evidence type="ECO:0000313" key="1">
    <source>
        <dbReference type="EMBL" id="SVC95981.1"/>
    </source>
</evidence>
<sequence>YIVYGKEKGYYDGAKFSFLTFLNWKSDEDLIEIVILTEKPEEFIGYPVTVIPMSNKQKTEWSLGNKYHFRIKNRGLAYIMDKLELKEQDKILFFDTDTYFTKSPLPLFNLIQPNQALYYLNEGLIYKRKRFDVYVKHLKSRRVEFDGQFYELTKESAMWGSLMIGIMPNMRSSLEWADKLMIKLFDIVPSHTIEPFSLSEVLLKKYKMVEGKKFVSLYSTSRKKEHAVKILSKFFKKNQSLPVSEQIYLAQKVKLQRPLHIIIKQRLLKVS</sequence>
<evidence type="ECO:0008006" key="2">
    <source>
        <dbReference type="Google" id="ProtNLM"/>
    </source>
</evidence>
<accession>A0A382RH84</accession>